<keyword evidence="5" id="KW-0131">Cell cycle</keyword>
<keyword evidence="6" id="KW-0539">Nucleus</keyword>
<evidence type="ECO:0000256" key="6">
    <source>
        <dbReference type="RuleBase" id="RU003796"/>
    </source>
</evidence>
<dbReference type="EMBL" id="BQKI01000001">
    <property type="protein sequence ID" value="GJM85185.1"/>
    <property type="molecule type" value="Genomic_DNA"/>
</dbReference>
<reference evidence="9" key="1">
    <citation type="journal article" date="2018" name="DNA Res.">
        <title>Multiple hybrid de novo genome assembly of finger millet, an orphan allotetraploid crop.</title>
        <authorList>
            <person name="Hatakeyama M."/>
            <person name="Aluri S."/>
            <person name="Balachadran M.T."/>
            <person name="Sivarajan S.R."/>
            <person name="Patrignani A."/>
            <person name="Gruter S."/>
            <person name="Poveda L."/>
            <person name="Shimizu-Inatsugi R."/>
            <person name="Baeten J."/>
            <person name="Francoijs K.J."/>
            <person name="Nataraja K.N."/>
            <person name="Reddy Y.A.N."/>
            <person name="Phadnis S."/>
            <person name="Ravikumar R.L."/>
            <person name="Schlapbach R."/>
            <person name="Sreeman S.M."/>
            <person name="Shimizu K.K."/>
        </authorList>
    </citation>
    <scope>NUCLEOTIDE SEQUENCE</scope>
</reference>
<dbReference type="GO" id="GO:0090575">
    <property type="term" value="C:RNA polymerase II transcription regulator complex"/>
    <property type="evidence" value="ECO:0007669"/>
    <property type="project" value="TreeGrafter"/>
</dbReference>
<dbReference type="Gene3D" id="6.10.250.540">
    <property type="match status" value="1"/>
</dbReference>
<comment type="caution">
    <text evidence="9">The sequence shown here is derived from an EMBL/GenBank/DDBJ whole genome shotgun (WGS) entry which is preliminary data.</text>
</comment>
<dbReference type="Gene3D" id="1.10.10.10">
    <property type="entry name" value="Winged helix-like DNA-binding domain superfamily/Winged helix DNA-binding domain"/>
    <property type="match status" value="1"/>
</dbReference>
<accession>A0AAV5BFL1</accession>
<gene>
    <name evidence="9" type="primary">ga00926</name>
    <name evidence="10" type="synonym">ga01613</name>
    <name evidence="9" type="ORF">PR202_ga00926</name>
    <name evidence="10" type="ORF">PR202_ga01613</name>
</gene>
<dbReference type="GO" id="GO:0000981">
    <property type="term" value="F:DNA-binding transcription factor activity, RNA polymerase II-specific"/>
    <property type="evidence" value="ECO:0007669"/>
    <property type="project" value="TreeGrafter"/>
</dbReference>
<evidence type="ECO:0000259" key="8">
    <source>
        <dbReference type="SMART" id="SM01372"/>
    </source>
</evidence>
<dbReference type="SUPFAM" id="SSF46785">
    <property type="entry name" value="Winged helix' DNA-binding domain"/>
    <property type="match status" value="1"/>
</dbReference>
<feature type="domain" description="E2F/DP family winged-helix DNA-binding" evidence="8">
    <location>
        <begin position="145"/>
        <end position="210"/>
    </location>
</feature>
<evidence type="ECO:0000256" key="4">
    <source>
        <dbReference type="ARBA" id="ARBA00023163"/>
    </source>
</evidence>
<name>A0AAV5BFL1_ELECO</name>
<dbReference type="FunFam" id="1.10.10.10:FF:000008">
    <property type="entry name" value="E2F transcription factor 1"/>
    <property type="match status" value="1"/>
</dbReference>
<sequence length="601" mass="66277">MSGGSGRPPAAQKILQSLRPPFAFAAPSRPPFAAPDDYHRFPAAPGAASASASPAAATSGGVGADSIEEGLVIRTPLKRKAASEENDAAESSECMIISSPMRTPVSGKAVKTSKSKAKNNKAGPQTPTSNVGSPLNPSTPASTCRYDSSLGLLTKKFINLLKQAPDGILDLNNAAETLEVQKRRIYDITNVLEGIGLIEKTLKNRIRWNVHDGYRGLDDSGSELDNGVSALQAEVESLNPRSKPWMSFYITSNFHSSNRWLYVTEDDIKGLPCFQNETLIAIKAPHGTTLEVPDPDEAGEYLQRRYRIVLRSTMGPIDVYLVSQFDEKVEDLGGAAASANHANVPRRQPIEDFNTISAGQSSTSMDVVHNVQQIQKTPQDPSASHDFGGMTRIIPSEDTEADYWLLTEGDVSITDMWKTAQVQWDQMDFLSEEVSTPDAHNQQAVAVESKCSLRQKRWVIIIIVVFSFCREAKTAVQNQIDILSEFTIFYGDWCYQPKLSHLSSPFESLSNLRGSRFPLVRVINRDPRHSDHRTVIVEPGAEEKAQWSTAVDVMRKFEARWLEEEECNARVAEAWENALNGGDVSLMEIQRNMLKKLWGVG</sequence>
<feature type="region of interest" description="Disordered" evidence="7">
    <location>
        <begin position="1"/>
        <end position="64"/>
    </location>
</feature>
<evidence type="ECO:0000313" key="9">
    <source>
        <dbReference type="EMBL" id="GJM85185.1"/>
    </source>
</evidence>
<dbReference type="Pfam" id="PF02319">
    <property type="entry name" value="WHD_E2F_TDP"/>
    <property type="match status" value="1"/>
</dbReference>
<protein>
    <recommendedName>
        <fullName evidence="8">E2F/DP family winged-helix DNA-binding domain-containing protein</fullName>
    </recommendedName>
</protein>
<keyword evidence="11" id="KW-1185">Reference proteome</keyword>
<dbReference type="SMART" id="SM01372">
    <property type="entry name" value="E2F_TDP"/>
    <property type="match status" value="1"/>
</dbReference>
<keyword evidence="3 6" id="KW-0238">DNA-binding</keyword>
<feature type="compositionally biased region" description="Low complexity" evidence="7">
    <location>
        <begin position="42"/>
        <end position="59"/>
    </location>
</feature>
<dbReference type="InterPro" id="IPR015633">
    <property type="entry name" value="E2F"/>
</dbReference>
<dbReference type="InterPro" id="IPR032198">
    <property type="entry name" value="E2F_CC-MB"/>
</dbReference>
<dbReference type="InterPro" id="IPR037241">
    <property type="entry name" value="E2F-DP_heterodim"/>
</dbReference>
<dbReference type="EMBL" id="BQKI01000001">
    <property type="protein sequence ID" value="GJM85813.1"/>
    <property type="molecule type" value="Genomic_DNA"/>
</dbReference>
<dbReference type="SUPFAM" id="SSF144074">
    <property type="entry name" value="E2F-DP heterodimerization region"/>
    <property type="match status" value="1"/>
</dbReference>
<comment type="similarity">
    <text evidence="1 6">Belongs to the E2F/DP family.</text>
</comment>
<dbReference type="PANTHER" id="PTHR12081:SF98">
    <property type="entry name" value="E2F-DP TRANSCRIPTION FACTOR"/>
    <property type="match status" value="1"/>
</dbReference>
<evidence type="ECO:0000256" key="3">
    <source>
        <dbReference type="ARBA" id="ARBA00023125"/>
    </source>
</evidence>
<comment type="subcellular location">
    <subcellularLocation>
        <location evidence="6">Nucleus</location>
    </subcellularLocation>
</comment>
<dbReference type="Pfam" id="PF16421">
    <property type="entry name" value="E2F_CC-MB"/>
    <property type="match status" value="1"/>
</dbReference>
<evidence type="ECO:0000313" key="10">
    <source>
        <dbReference type="EMBL" id="GJM85813.1"/>
    </source>
</evidence>
<dbReference type="InterPro" id="IPR036390">
    <property type="entry name" value="WH_DNA-bd_sf"/>
</dbReference>
<keyword evidence="4 6" id="KW-0804">Transcription</keyword>
<evidence type="ECO:0000256" key="7">
    <source>
        <dbReference type="SAM" id="MobiDB-lite"/>
    </source>
</evidence>
<feature type="region of interest" description="Disordered" evidence="7">
    <location>
        <begin position="104"/>
        <end position="140"/>
    </location>
</feature>
<dbReference type="Proteomes" id="UP001054889">
    <property type="component" value="Unassembled WGS sequence"/>
</dbReference>
<dbReference type="GO" id="GO:0000978">
    <property type="term" value="F:RNA polymerase II cis-regulatory region sequence-specific DNA binding"/>
    <property type="evidence" value="ECO:0007669"/>
    <property type="project" value="InterPro"/>
</dbReference>
<dbReference type="AlphaFoldDB" id="A0AAV5BFL1"/>
<evidence type="ECO:0000256" key="5">
    <source>
        <dbReference type="ARBA" id="ARBA00023306"/>
    </source>
</evidence>
<organism evidence="9 11">
    <name type="scientific">Eleusine coracana subsp. coracana</name>
    <dbReference type="NCBI Taxonomy" id="191504"/>
    <lineage>
        <taxon>Eukaryota</taxon>
        <taxon>Viridiplantae</taxon>
        <taxon>Streptophyta</taxon>
        <taxon>Embryophyta</taxon>
        <taxon>Tracheophyta</taxon>
        <taxon>Spermatophyta</taxon>
        <taxon>Magnoliopsida</taxon>
        <taxon>Liliopsida</taxon>
        <taxon>Poales</taxon>
        <taxon>Poaceae</taxon>
        <taxon>PACMAD clade</taxon>
        <taxon>Chloridoideae</taxon>
        <taxon>Cynodonteae</taxon>
        <taxon>Eleusininae</taxon>
        <taxon>Eleusine</taxon>
    </lineage>
</organism>
<proteinExistence type="inferred from homology"/>
<evidence type="ECO:0000313" key="11">
    <source>
        <dbReference type="Proteomes" id="UP001054889"/>
    </source>
</evidence>
<feature type="compositionally biased region" description="Polar residues" evidence="7">
    <location>
        <begin position="125"/>
        <end position="140"/>
    </location>
</feature>
<dbReference type="GO" id="GO:0046983">
    <property type="term" value="F:protein dimerization activity"/>
    <property type="evidence" value="ECO:0007669"/>
    <property type="project" value="InterPro"/>
</dbReference>
<dbReference type="InterPro" id="IPR003316">
    <property type="entry name" value="E2F_WHTH_DNA-bd_dom"/>
</dbReference>
<evidence type="ECO:0000256" key="1">
    <source>
        <dbReference type="ARBA" id="ARBA00010940"/>
    </source>
</evidence>
<dbReference type="InterPro" id="IPR036388">
    <property type="entry name" value="WH-like_DNA-bd_sf"/>
</dbReference>
<dbReference type="CDD" id="cd14660">
    <property type="entry name" value="E2F_DD"/>
    <property type="match status" value="1"/>
</dbReference>
<keyword evidence="2 6" id="KW-0805">Transcription regulation</keyword>
<reference evidence="9" key="2">
    <citation type="submission" date="2021-12" db="EMBL/GenBank/DDBJ databases">
        <title>Resequencing data analysis of finger millet.</title>
        <authorList>
            <person name="Hatakeyama M."/>
            <person name="Aluri S."/>
            <person name="Balachadran M.T."/>
            <person name="Sivarajan S.R."/>
            <person name="Poveda L."/>
            <person name="Shimizu-Inatsugi R."/>
            <person name="Schlapbach R."/>
            <person name="Sreeman S.M."/>
            <person name="Shimizu K.K."/>
        </authorList>
    </citation>
    <scope>NUCLEOTIDE SEQUENCE</scope>
</reference>
<dbReference type="PANTHER" id="PTHR12081">
    <property type="entry name" value="TRANSCRIPTION FACTOR E2F"/>
    <property type="match status" value="1"/>
</dbReference>
<evidence type="ECO:0000256" key="2">
    <source>
        <dbReference type="ARBA" id="ARBA00023015"/>
    </source>
</evidence>